<proteinExistence type="predicted"/>
<gene>
    <name evidence="2" type="ORF">QN277_009230</name>
</gene>
<sequence>MESLSSTTKHEIHCLLNPLQQTQTQSSSPGNQAKIQKVPPYLRERSEFKKHYFPKVVSIGPIHHPKGEEFKKMWTSNYLKDKVGQKQEDAEQLFGKIRSQIKELKSLYAEDVIQCLHGDDDKLAWILFVDGCASLHVMHKVGETEPSKFQALDTIVQQDLLLLENQLPYKVLKILSKNDDDADSALRSFIHHIKNRLIETRGSEGESQVVQINQPAHLLDALITVIVTKEHTEEHTKEHTKEHIHTITIDIKQSHDDKSPCKKRKDTKFPTHRNIQELQTSGIKIKDNAGQSLTSIYFRHDTLFIPPLMVDDFTVQTFMNMMAYEMCPDFKSNYEISNYVSFLDSLIDHADDVKVLRKAGVINNYLGSDEEVAHIFNTASTDFVIDTGIYEPVRQQIEGVYTHKAMTWFTELRRKHFNTPWSIIGLISAILGFILTTVNLKEKLGPKKH</sequence>
<dbReference type="PANTHER" id="PTHR31549">
    <property type="entry name" value="PROTEIN, PUTATIVE (DUF247)-RELATED-RELATED"/>
    <property type="match status" value="1"/>
</dbReference>
<dbReference type="PANTHER" id="PTHR31549:SF191">
    <property type="entry name" value="DUF247 DOMAIN PROTEIN"/>
    <property type="match status" value="1"/>
</dbReference>
<accession>A0AAE1ITD5</accession>
<protein>
    <submittedName>
        <fullName evidence="2">Uncharacterized protein</fullName>
    </submittedName>
</protein>
<evidence type="ECO:0000313" key="2">
    <source>
        <dbReference type="EMBL" id="KAK4256351.1"/>
    </source>
</evidence>
<feature type="transmembrane region" description="Helical" evidence="1">
    <location>
        <begin position="421"/>
        <end position="440"/>
    </location>
</feature>
<organism evidence="2 3">
    <name type="scientific">Acacia crassicarpa</name>
    <name type="common">northern wattle</name>
    <dbReference type="NCBI Taxonomy" id="499986"/>
    <lineage>
        <taxon>Eukaryota</taxon>
        <taxon>Viridiplantae</taxon>
        <taxon>Streptophyta</taxon>
        <taxon>Embryophyta</taxon>
        <taxon>Tracheophyta</taxon>
        <taxon>Spermatophyta</taxon>
        <taxon>Magnoliopsida</taxon>
        <taxon>eudicotyledons</taxon>
        <taxon>Gunneridae</taxon>
        <taxon>Pentapetalae</taxon>
        <taxon>rosids</taxon>
        <taxon>fabids</taxon>
        <taxon>Fabales</taxon>
        <taxon>Fabaceae</taxon>
        <taxon>Caesalpinioideae</taxon>
        <taxon>mimosoid clade</taxon>
        <taxon>Acacieae</taxon>
        <taxon>Acacia</taxon>
    </lineage>
</organism>
<keyword evidence="1" id="KW-1133">Transmembrane helix</keyword>
<keyword evidence="1" id="KW-0812">Transmembrane</keyword>
<evidence type="ECO:0000313" key="3">
    <source>
        <dbReference type="Proteomes" id="UP001293593"/>
    </source>
</evidence>
<dbReference type="AlphaFoldDB" id="A0AAE1ITD5"/>
<keyword evidence="3" id="KW-1185">Reference proteome</keyword>
<reference evidence="2" key="1">
    <citation type="submission" date="2023-10" db="EMBL/GenBank/DDBJ databases">
        <title>Chromosome-level genome of the transformable northern wattle, Acacia crassicarpa.</title>
        <authorList>
            <person name="Massaro I."/>
            <person name="Sinha N.R."/>
            <person name="Poethig S."/>
            <person name="Leichty A.R."/>
        </authorList>
    </citation>
    <scope>NUCLEOTIDE SEQUENCE</scope>
    <source>
        <strain evidence="2">Acra3RX</strain>
        <tissue evidence="2">Leaf</tissue>
    </source>
</reference>
<dbReference type="EMBL" id="JAWXYG010000013">
    <property type="protein sequence ID" value="KAK4256351.1"/>
    <property type="molecule type" value="Genomic_DNA"/>
</dbReference>
<name>A0AAE1ITD5_9FABA</name>
<dbReference type="InterPro" id="IPR004158">
    <property type="entry name" value="DUF247_pln"/>
</dbReference>
<keyword evidence="1" id="KW-0472">Membrane</keyword>
<dbReference type="Proteomes" id="UP001293593">
    <property type="component" value="Unassembled WGS sequence"/>
</dbReference>
<dbReference type="Pfam" id="PF03140">
    <property type="entry name" value="DUF247"/>
    <property type="match status" value="1"/>
</dbReference>
<comment type="caution">
    <text evidence="2">The sequence shown here is derived from an EMBL/GenBank/DDBJ whole genome shotgun (WGS) entry which is preliminary data.</text>
</comment>
<evidence type="ECO:0000256" key="1">
    <source>
        <dbReference type="SAM" id="Phobius"/>
    </source>
</evidence>